<dbReference type="EMBL" id="JBHUCP010000019">
    <property type="protein sequence ID" value="MFD1532736.1"/>
    <property type="molecule type" value="Genomic_DNA"/>
</dbReference>
<dbReference type="PROSITE" id="PS00455">
    <property type="entry name" value="AMP_BINDING"/>
    <property type="match status" value="1"/>
</dbReference>
<organism evidence="4 5">
    <name type="scientific">Pseudonocardia aurantiaca</name>
    <dbReference type="NCBI Taxonomy" id="75290"/>
    <lineage>
        <taxon>Bacteria</taxon>
        <taxon>Bacillati</taxon>
        <taxon>Actinomycetota</taxon>
        <taxon>Actinomycetes</taxon>
        <taxon>Pseudonocardiales</taxon>
        <taxon>Pseudonocardiaceae</taxon>
        <taxon>Pseudonocardia</taxon>
    </lineage>
</organism>
<evidence type="ECO:0000259" key="3">
    <source>
        <dbReference type="Pfam" id="PF13193"/>
    </source>
</evidence>
<reference evidence="5" key="1">
    <citation type="journal article" date="2019" name="Int. J. Syst. Evol. Microbiol.">
        <title>The Global Catalogue of Microorganisms (GCM) 10K type strain sequencing project: providing services to taxonomists for standard genome sequencing and annotation.</title>
        <authorList>
            <consortium name="The Broad Institute Genomics Platform"/>
            <consortium name="The Broad Institute Genome Sequencing Center for Infectious Disease"/>
            <person name="Wu L."/>
            <person name="Ma J."/>
        </authorList>
    </citation>
    <scope>NUCLEOTIDE SEQUENCE [LARGE SCALE GENOMIC DNA]</scope>
    <source>
        <strain evidence="5">JCM 12165</strain>
    </source>
</reference>
<protein>
    <submittedName>
        <fullName evidence="4">Class I adenylate-forming enzyme family protein</fullName>
    </submittedName>
</protein>
<dbReference type="Gene3D" id="3.40.50.12780">
    <property type="entry name" value="N-terminal domain of ligase-like"/>
    <property type="match status" value="1"/>
</dbReference>
<evidence type="ECO:0000259" key="2">
    <source>
        <dbReference type="Pfam" id="PF00501"/>
    </source>
</evidence>
<evidence type="ECO:0000313" key="4">
    <source>
        <dbReference type="EMBL" id="MFD1532736.1"/>
    </source>
</evidence>
<name>A0ABW4FT17_9PSEU</name>
<dbReference type="Pfam" id="PF00501">
    <property type="entry name" value="AMP-binding"/>
    <property type="match status" value="1"/>
</dbReference>
<accession>A0ABW4FT17</accession>
<evidence type="ECO:0000313" key="5">
    <source>
        <dbReference type="Proteomes" id="UP001597145"/>
    </source>
</evidence>
<dbReference type="Pfam" id="PF13193">
    <property type="entry name" value="AMP-binding_C"/>
    <property type="match status" value="1"/>
</dbReference>
<feature type="domain" description="AMP-dependent synthetase/ligase" evidence="2">
    <location>
        <begin position="8"/>
        <end position="362"/>
    </location>
</feature>
<sequence length="508" mass="54397">MNIAMLLQMAADGFGDRAAIGPRGSSTSYASLFARAKRAASWITDQDRARVVAIDVNSNAMPVLLFGAAIAGVPFVPINYRLADDRLRGVVRRTAPSVAVVDAPAVPRVAGIEQVMVVSRPEFLEQLANRAAMAELDVVDGDIAILLFTSGTTGEPKAAVLRHQNLFSYIIGTVGFAAADEAECALVSVPGYHVAGISAVLSSIYSGRRLVYLEQFDPEGWVRTVRDESVTHAMVVPTMLVRILDVLERAGTTLPGLRHLSYGGGRMPLPVIERAMALLPDVDFVNAYGLTETSSTIAVLGPDDHRSAAASTDPAVRLRLGSVGRPLPGIELQVRGADGLAVGAGQSGEVWVRGEQVSGEYLGAAPGLRDGWFATRDGGHLDDGGYLFIDGRMDDVIVRGGENMSPGEIEEVLLRHPDVADVAVIGVPDVEWGESVAALVVRETGSTVQADELRDWVRSRLRSSRVPQLVEFRADLPYTETGKLLRRALRRDVTPDPPATGTQDRRPL</sequence>
<dbReference type="Proteomes" id="UP001597145">
    <property type="component" value="Unassembled WGS sequence"/>
</dbReference>
<keyword evidence="5" id="KW-1185">Reference proteome</keyword>
<feature type="region of interest" description="Disordered" evidence="1">
    <location>
        <begin position="489"/>
        <end position="508"/>
    </location>
</feature>
<dbReference type="RefSeq" id="WP_343978425.1">
    <property type="nucleotide sequence ID" value="NZ_BAAAJG010000010.1"/>
</dbReference>
<feature type="domain" description="AMP-binding enzyme C-terminal" evidence="3">
    <location>
        <begin position="408"/>
        <end position="483"/>
    </location>
</feature>
<dbReference type="InterPro" id="IPR025110">
    <property type="entry name" value="AMP-bd_C"/>
</dbReference>
<dbReference type="InterPro" id="IPR000873">
    <property type="entry name" value="AMP-dep_synth/lig_dom"/>
</dbReference>
<dbReference type="InterPro" id="IPR042099">
    <property type="entry name" value="ANL_N_sf"/>
</dbReference>
<dbReference type="InterPro" id="IPR045851">
    <property type="entry name" value="AMP-bd_C_sf"/>
</dbReference>
<evidence type="ECO:0000256" key="1">
    <source>
        <dbReference type="SAM" id="MobiDB-lite"/>
    </source>
</evidence>
<gene>
    <name evidence="4" type="ORF">ACFSCY_25260</name>
</gene>
<dbReference type="PANTHER" id="PTHR43201:SF32">
    <property type="entry name" value="2-SUCCINYLBENZOATE--COA LIGASE, CHLOROPLASTIC_PEROXISOMAL"/>
    <property type="match status" value="1"/>
</dbReference>
<dbReference type="PANTHER" id="PTHR43201">
    <property type="entry name" value="ACYL-COA SYNTHETASE"/>
    <property type="match status" value="1"/>
</dbReference>
<dbReference type="Gene3D" id="3.30.300.30">
    <property type="match status" value="1"/>
</dbReference>
<dbReference type="InterPro" id="IPR020845">
    <property type="entry name" value="AMP-binding_CS"/>
</dbReference>
<proteinExistence type="predicted"/>
<comment type="caution">
    <text evidence="4">The sequence shown here is derived from an EMBL/GenBank/DDBJ whole genome shotgun (WGS) entry which is preliminary data.</text>
</comment>
<dbReference type="SUPFAM" id="SSF56801">
    <property type="entry name" value="Acetyl-CoA synthetase-like"/>
    <property type="match status" value="1"/>
</dbReference>